<gene>
    <name evidence="2" type="ORF">GLYMA_03G152900</name>
</gene>
<evidence type="ECO:0000313" key="4">
    <source>
        <dbReference type="Proteomes" id="UP000008827"/>
    </source>
</evidence>
<keyword evidence="4" id="KW-1185">Reference proteome</keyword>
<reference evidence="3" key="2">
    <citation type="submission" date="2018-02" db="UniProtKB">
        <authorList>
            <consortium name="EnsemblPlants"/>
        </authorList>
    </citation>
    <scope>IDENTIFICATION</scope>
    <source>
        <strain evidence="3">Williams 82</strain>
    </source>
</reference>
<keyword evidence="1" id="KW-1133">Transmembrane helix</keyword>
<evidence type="ECO:0000256" key="1">
    <source>
        <dbReference type="SAM" id="Phobius"/>
    </source>
</evidence>
<reference evidence="2" key="3">
    <citation type="submission" date="2018-07" db="EMBL/GenBank/DDBJ databases">
        <title>WGS assembly of Glycine max.</title>
        <authorList>
            <person name="Schmutz J."/>
            <person name="Cannon S."/>
            <person name="Schlueter J."/>
            <person name="Ma J."/>
            <person name="Mitros T."/>
            <person name="Nelson W."/>
            <person name="Hyten D."/>
            <person name="Song Q."/>
            <person name="Thelen J."/>
            <person name="Cheng J."/>
            <person name="Xu D."/>
            <person name="Hellsten U."/>
            <person name="May G."/>
            <person name="Yu Y."/>
            <person name="Sakurai T."/>
            <person name="Umezawa T."/>
            <person name="Bhattacharyya M."/>
            <person name="Sandhu D."/>
            <person name="Valliyodan B."/>
            <person name="Lindquist E."/>
            <person name="Peto M."/>
            <person name="Grant D."/>
            <person name="Shu S."/>
            <person name="Goodstein D."/>
            <person name="Barry K."/>
            <person name="Futrell-Griggs M."/>
            <person name="Abernathy B."/>
            <person name="Du J."/>
            <person name="Tian Z."/>
            <person name="Zhu L."/>
            <person name="Gill N."/>
            <person name="Joshi T."/>
            <person name="Libault M."/>
            <person name="Sethuraman A."/>
            <person name="Zhang X."/>
            <person name="Shinozaki K."/>
            <person name="Nguyen H."/>
            <person name="Wing R."/>
            <person name="Cregan P."/>
            <person name="Specht J."/>
            <person name="Grimwood J."/>
            <person name="Rokhsar D."/>
            <person name="Stacey G."/>
            <person name="Shoemaker R."/>
            <person name="Jackson S."/>
        </authorList>
    </citation>
    <scope>NUCLEOTIDE SEQUENCE</scope>
    <source>
        <tissue evidence="2">Callus</tissue>
    </source>
</reference>
<dbReference type="InParanoid" id="K7KF83"/>
<proteinExistence type="predicted"/>
<name>K7KF83_SOYBN</name>
<keyword evidence="1" id="KW-0812">Transmembrane</keyword>
<evidence type="ECO:0000313" key="3">
    <source>
        <dbReference type="EnsemblPlants" id="KRH67192"/>
    </source>
</evidence>
<feature type="transmembrane region" description="Helical" evidence="1">
    <location>
        <begin position="6"/>
        <end position="27"/>
    </location>
</feature>
<reference evidence="2 3" key="1">
    <citation type="journal article" date="2010" name="Nature">
        <title>Genome sequence of the palaeopolyploid soybean.</title>
        <authorList>
            <person name="Schmutz J."/>
            <person name="Cannon S.B."/>
            <person name="Schlueter J."/>
            <person name="Ma J."/>
            <person name="Mitros T."/>
            <person name="Nelson W."/>
            <person name="Hyten D.L."/>
            <person name="Song Q."/>
            <person name="Thelen J.J."/>
            <person name="Cheng J."/>
            <person name="Xu D."/>
            <person name="Hellsten U."/>
            <person name="May G.D."/>
            <person name="Yu Y."/>
            <person name="Sakurai T."/>
            <person name="Umezawa T."/>
            <person name="Bhattacharyya M.K."/>
            <person name="Sandhu D."/>
            <person name="Valliyodan B."/>
            <person name="Lindquist E."/>
            <person name="Peto M."/>
            <person name="Grant D."/>
            <person name="Shu S."/>
            <person name="Goodstein D."/>
            <person name="Barry K."/>
            <person name="Futrell-Griggs M."/>
            <person name="Abernathy B."/>
            <person name="Du J."/>
            <person name="Tian Z."/>
            <person name="Zhu L."/>
            <person name="Gill N."/>
            <person name="Joshi T."/>
            <person name="Libault M."/>
            <person name="Sethuraman A."/>
            <person name="Zhang X.-C."/>
            <person name="Shinozaki K."/>
            <person name="Nguyen H.T."/>
            <person name="Wing R.A."/>
            <person name="Cregan P."/>
            <person name="Specht J."/>
            <person name="Grimwood J."/>
            <person name="Rokhsar D."/>
            <person name="Stacey G."/>
            <person name="Shoemaker R.C."/>
            <person name="Jackson S.A."/>
        </authorList>
    </citation>
    <scope>NUCLEOTIDE SEQUENCE [LARGE SCALE GENOMIC DNA]</scope>
    <source>
        <strain evidence="3">cv. Williams 82</strain>
        <tissue evidence="2">Callus</tissue>
    </source>
</reference>
<dbReference type="Proteomes" id="UP000008827">
    <property type="component" value="Chromosome 3"/>
</dbReference>
<dbReference type="EMBL" id="CM000836">
    <property type="protein sequence ID" value="KRH67192.1"/>
    <property type="molecule type" value="Genomic_DNA"/>
</dbReference>
<dbReference type="HOGENOM" id="CLU_2890322_0_0_1"/>
<sequence>MFTVTFLTRSFTVIFNTLFICVNYIYYVQRLIKEDNHGYGTTLHPLQVHDILHDQFAYLIDQT</sequence>
<dbReference type="AlphaFoldDB" id="K7KF83"/>
<organism evidence="3">
    <name type="scientific">Glycine max</name>
    <name type="common">Soybean</name>
    <name type="synonym">Glycine hispida</name>
    <dbReference type="NCBI Taxonomy" id="3847"/>
    <lineage>
        <taxon>Eukaryota</taxon>
        <taxon>Viridiplantae</taxon>
        <taxon>Streptophyta</taxon>
        <taxon>Embryophyta</taxon>
        <taxon>Tracheophyta</taxon>
        <taxon>Spermatophyta</taxon>
        <taxon>Magnoliopsida</taxon>
        <taxon>eudicotyledons</taxon>
        <taxon>Gunneridae</taxon>
        <taxon>Pentapetalae</taxon>
        <taxon>rosids</taxon>
        <taxon>fabids</taxon>
        <taxon>Fabales</taxon>
        <taxon>Fabaceae</taxon>
        <taxon>Papilionoideae</taxon>
        <taxon>50 kb inversion clade</taxon>
        <taxon>NPAAA clade</taxon>
        <taxon>indigoferoid/millettioid clade</taxon>
        <taxon>Phaseoleae</taxon>
        <taxon>Glycine</taxon>
        <taxon>Glycine subgen. Soja</taxon>
    </lineage>
</organism>
<evidence type="ECO:0000313" key="2">
    <source>
        <dbReference type="EMBL" id="KRH67192.1"/>
    </source>
</evidence>
<protein>
    <submittedName>
        <fullName evidence="2 3">Uncharacterized protein</fullName>
    </submittedName>
</protein>
<dbReference type="Gramene" id="KRH67192">
    <property type="protein sequence ID" value="KRH67192"/>
    <property type="gene ID" value="GLYMA_03G152900"/>
</dbReference>
<accession>K7KF83</accession>
<keyword evidence="1" id="KW-0472">Membrane</keyword>
<dbReference type="EnsemblPlants" id="KRH67192">
    <property type="protein sequence ID" value="KRH67192"/>
    <property type="gene ID" value="GLYMA_03G152900"/>
</dbReference>
<dbReference type="PaxDb" id="3847-GLYMA03G30950.1"/>